<proteinExistence type="inferred from homology"/>
<dbReference type="InterPro" id="IPR050950">
    <property type="entry name" value="HTH-type_LysR_regulators"/>
</dbReference>
<keyword evidence="3" id="KW-0238">DNA-binding</keyword>
<organism evidence="6 7">
    <name type="scientific">Caulobacter hibisci</name>
    <dbReference type="NCBI Taxonomy" id="2035993"/>
    <lineage>
        <taxon>Bacteria</taxon>
        <taxon>Pseudomonadati</taxon>
        <taxon>Pseudomonadota</taxon>
        <taxon>Alphaproteobacteria</taxon>
        <taxon>Caulobacterales</taxon>
        <taxon>Caulobacteraceae</taxon>
        <taxon>Caulobacter</taxon>
    </lineage>
</organism>
<dbReference type="PANTHER" id="PTHR30419">
    <property type="entry name" value="HTH-TYPE TRANSCRIPTIONAL REGULATOR YBHD"/>
    <property type="match status" value="1"/>
</dbReference>
<dbReference type="EMBL" id="JADWOX010000007">
    <property type="protein sequence ID" value="MBI1684287.1"/>
    <property type="molecule type" value="Genomic_DNA"/>
</dbReference>
<dbReference type="InterPro" id="IPR005119">
    <property type="entry name" value="LysR_subst-bd"/>
</dbReference>
<comment type="caution">
    <text evidence="6">The sequence shown here is derived from an EMBL/GenBank/DDBJ whole genome shotgun (WGS) entry which is preliminary data.</text>
</comment>
<dbReference type="RefSeq" id="WP_198576208.1">
    <property type="nucleotide sequence ID" value="NZ_JADWOX010000007.1"/>
</dbReference>
<sequence length="315" mass="33954">MRRYLQQRLKFRHLRVIDAIATHDSILQAARALGLSQPALTKSLQEIEEIVGARLFDRHARGVDPTPFGLTVAAAARRLLAEIGRLEDELDALEGGDGGPVVVGALPVAAAGVLPGALARLKIARPDIEVRVIQGRTEELISQLSRRELDLIIGRLYTLDAPDGLVRTPFYSEPISVVARADHPIFARQDATAAVLADYSLVLPTVSQRVGQEIDVLLAEMKVAPHQPLRSSSVAMIREILYATDGVAVIPHMMLAGDLLRGALRLLPLPATGRPRPAGLIRRGDTALLSNAQAFVDAARGYVGEIESRLATPSD</sequence>
<dbReference type="Gene3D" id="1.10.10.10">
    <property type="entry name" value="Winged helix-like DNA-binding domain superfamily/Winged helix DNA-binding domain"/>
    <property type="match status" value="1"/>
</dbReference>
<evidence type="ECO:0000256" key="4">
    <source>
        <dbReference type="ARBA" id="ARBA00023163"/>
    </source>
</evidence>
<dbReference type="PROSITE" id="PS50931">
    <property type="entry name" value="HTH_LYSR"/>
    <property type="match status" value="1"/>
</dbReference>
<keyword evidence="7" id="KW-1185">Reference proteome</keyword>
<dbReference type="Pfam" id="PF00126">
    <property type="entry name" value="HTH_1"/>
    <property type="match status" value="1"/>
</dbReference>
<dbReference type="SUPFAM" id="SSF53850">
    <property type="entry name" value="Periplasmic binding protein-like II"/>
    <property type="match status" value="1"/>
</dbReference>
<reference evidence="6 7" key="1">
    <citation type="submission" date="2020-11" db="EMBL/GenBank/DDBJ databases">
        <title>genome sequence of strain KACC 18849.</title>
        <authorList>
            <person name="Gao J."/>
            <person name="Zhang X."/>
        </authorList>
    </citation>
    <scope>NUCLEOTIDE SEQUENCE [LARGE SCALE GENOMIC DNA]</scope>
    <source>
        <strain evidence="6 7">KACC 18849</strain>
    </source>
</reference>
<dbReference type="Gene3D" id="3.40.190.290">
    <property type="match status" value="1"/>
</dbReference>
<feature type="domain" description="HTH lysR-type" evidence="5">
    <location>
        <begin position="9"/>
        <end position="66"/>
    </location>
</feature>
<accession>A0ABS0SXB8</accession>
<keyword evidence="2" id="KW-0805">Transcription regulation</keyword>
<dbReference type="InterPro" id="IPR000847">
    <property type="entry name" value="LysR_HTH_N"/>
</dbReference>
<dbReference type="PRINTS" id="PR00039">
    <property type="entry name" value="HTHLYSR"/>
</dbReference>
<evidence type="ECO:0000256" key="1">
    <source>
        <dbReference type="ARBA" id="ARBA00009437"/>
    </source>
</evidence>
<dbReference type="Pfam" id="PF03466">
    <property type="entry name" value="LysR_substrate"/>
    <property type="match status" value="1"/>
</dbReference>
<keyword evidence="4" id="KW-0804">Transcription</keyword>
<evidence type="ECO:0000259" key="5">
    <source>
        <dbReference type="PROSITE" id="PS50931"/>
    </source>
</evidence>
<name>A0ABS0SXB8_9CAUL</name>
<evidence type="ECO:0000256" key="3">
    <source>
        <dbReference type="ARBA" id="ARBA00023125"/>
    </source>
</evidence>
<evidence type="ECO:0000313" key="7">
    <source>
        <dbReference type="Proteomes" id="UP000639859"/>
    </source>
</evidence>
<evidence type="ECO:0000313" key="6">
    <source>
        <dbReference type="EMBL" id="MBI1684287.1"/>
    </source>
</evidence>
<dbReference type="InterPro" id="IPR036390">
    <property type="entry name" value="WH_DNA-bd_sf"/>
</dbReference>
<dbReference type="PANTHER" id="PTHR30419:SF8">
    <property type="entry name" value="NITROGEN ASSIMILATION TRANSCRIPTIONAL ACTIVATOR-RELATED"/>
    <property type="match status" value="1"/>
</dbReference>
<dbReference type="Proteomes" id="UP000639859">
    <property type="component" value="Unassembled WGS sequence"/>
</dbReference>
<protein>
    <submittedName>
        <fullName evidence="6">LysR family transcriptional regulator</fullName>
    </submittedName>
</protein>
<comment type="similarity">
    <text evidence="1">Belongs to the LysR transcriptional regulatory family.</text>
</comment>
<gene>
    <name evidence="6" type="ORF">I4Q42_11475</name>
</gene>
<dbReference type="InterPro" id="IPR036388">
    <property type="entry name" value="WH-like_DNA-bd_sf"/>
</dbReference>
<dbReference type="SUPFAM" id="SSF46785">
    <property type="entry name" value="Winged helix' DNA-binding domain"/>
    <property type="match status" value="1"/>
</dbReference>
<evidence type="ECO:0000256" key="2">
    <source>
        <dbReference type="ARBA" id="ARBA00023015"/>
    </source>
</evidence>